<dbReference type="SUPFAM" id="SSF48208">
    <property type="entry name" value="Six-hairpin glycosidases"/>
    <property type="match status" value="1"/>
</dbReference>
<dbReference type="InterPro" id="IPR005196">
    <property type="entry name" value="Glyco_hydro_65_N"/>
</dbReference>
<dbReference type="Gene3D" id="2.70.98.40">
    <property type="entry name" value="Glycoside hydrolase, family 65, N-terminal domain"/>
    <property type="match status" value="1"/>
</dbReference>
<proteinExistence type="predicted"/>
<feature type="domain" description="Glycoside hydrolase family 65 N-terminal" evidence="4">
    <location>
        <begin position="44"/>
        <end position="219"/>
    </location>
</feature>
<gene>
    <name evidence="5" type="ORF">BZG02_05085</name>
</gene>
<dbReference type="InterPro" id="IPR037018">
    <property type="entry name" value="GH65_N"/>
</dbReference>
<dbReference type="PANTHER" id="PTHR11051:SF8">
    <property type="entry name" value="PROTEIN-GLUCOSYLGALACTOSYLHYDROXYLYSINE GLUCOSIDASE"/>
    <property type="match status" value="1"/>
</dbReference>
<evidence type="ECO:0000256" key="1">
    <source>
        <dbReference type="PROSITE-ProRule" id="PRU00339"/>
    </source>
</evidence>
<evidence type="ECO:0000256" key="2">
    <source>
        <dbReference type="SAM" id="SignalP"/>
    </source>
</evidence>
<keyword evidence="5" id="KW-0378">Hydrolase</keyword>
<dbReference type="InterPro" id="IPR005195">
    <property type="entry name" value="Glyco_hydro_65_M"/>
</dbReference>
<accession>A0A2N3I1M1</accession>
<feature type="domain" description="Glycoside hydrolase family 65 central catalytic" evidence="3">
    <location>
        <begin position="528"/>
        <end position="602"/>
    </location>
</feature>
<name>A0A2N3I1M1_9BACT</name>
<evidence type="ECO:0000259" key="3">
    <source>
        <dbReference type="Pfam" id="PF03632"/>
    </source>
</evidence>
<dbReference type="OrthoDB" id="9758855at2"/>
<evidence type="ECO:0000313" key="5">
    <source>
        <dbReference type="EMBL" id="PKQ64201.1"/>
    </source>
</evidence>
<keyword evidence="2" id="KW-0732">Signal</keyword>
<dbReference type="GO" id="GO:0005975">
    <property type="term" value="P:carbohydrate metabolic process"/>
    <property type="evidence" value="ECO:0007669"/>
    <property type="project" value="InterPro"/>
</dbReference>
<feature type="signal peptide" evidence="2">
    <location>
        <begin position="1"/>
        <end position="23"/>
    </location>
</feature>
<dbReference type="SUPFAM" id="SSF74650">
    <property type="entry name" value="Galactose mutarotase-like"/>
    <property type="match status" value="1"/>
</dbReference>
<dbReference type="EMBL" id="MVDD01000003">
    <property type="protein sequence ID" value="PKQ64201.1"/>
    <property type="molecule type" value="Genomic_DNA"/>
</dbReference>
<dbReference type="RefSeq" id="WP_101260338.1">
    <property type="nucleotide sequence ID" value="NZ_MVDD01000003.1"/>
</dbReference>
<comment type="caution">
    <text evidence="5">The sequence shown here is derived from an EMBL/GenBank/DDBJ whole genome shotgun (WGS) entry which is preliminary data.</text>
</comment>
<dbReference type="Pfam" id="PF03636">
    <property type="entry name" value="Glyco_hydro_65N"/>
    <property type="match status" value="1"/>
</dbReference>
<dbReference type="Proteomes" id="UP000233535">
    <property type="component" value="Unassembled WGS sequence"/>
</dbReference>
<evidence type="ECO:0000259" key="4">
    <source>
        <dbReference type="Pfam" id="PF03636"/>
    </source>
</evidence>
<dbReference type="GO" id="GO:0004553">
    <property type="term" value="F:hydrolase activity, hydrolyzing O-glycosyl compounds"/>
    <property type="evidence" value="ECO:0007669"/>
    <property type="project" value="TreeGrafter"/>
</dbReference>
<keyword evidence="1" id="KW-0802">TPR repeat</keyword>
<dbReference type="GO" id="GO:0030246">
    <property type="term" value="F:carbohydrate binding"/>
    <property type="evidence" value="ECO:0007669"/>
    <property type="project" value="InterPro"/>
</dbReference>
<reference evidence="5 6" key="1">
    <citation type="journal article" date="2017" name="Front. Microbiol.">
        <title>Labilibaculum manganireducens gen. nov., sp. nov. and Labilibaculum filiforme sp. nov., Novel Bacteroidetes Isolated from Subsurface Sediments of the Baltic Sea.</title>
        <authorList>
            <person name="Vandieken V."/>
            <person name="Marshall I.P."/>
            <person name="Niemann H."/>
            <person name="Engelen B."/>
            <person name="Cypionka H."/>
        </authorList>
    </citation>
    <scope>NUCLEOTIDE SEQUENCE [LARGE SCALE GENOMIC DNA]</scope>
    <source>
        <strain evidence="5 6">59.16B</strain>
    </source>
</reference>
<evidence type="ECO:0000313" key="6">
    <source>
        <dbReference type="Proteomes" id="UP000233535"/>
    </source>
</evidence>
<dbReference type="Gene3D" id="1.50.10.10">
    <property type="match status" value="1"/>
</dbReference>
<dbReference type="InterPro" id="IPR011013">
    <property type="entry name" value="Gal_mutarotase_sf_dom"/>
</dbReference>
<dbReference type="InterPro" id="IPR008928">
    <property type="entry name" value="6-hairpin_glycosidase_sf"/>
</dbReference>
<protein>
    <submittedName>
        <fullName evidence="5">Glycosyl hydrolase family 65</fullName>
    </submittedName>
</protein>
<keyword evidence="6" id="KW-1185">Reference proteome</keyword>
<feature type="chain" id="PRO_5014729709" evidence="2">
    <location>
        <begin position="24"/>
        <end position="680"/>
    </location>
</feature>
<dbReference type="Gene3D" id="2.60.420.10">
    <property type="entry name" value="Maltose phosphorylase, domain 3"/>
    <property type="match status" value="1"/>
</dbReference>
<dbReference type="InterPro" id="IPR012341">
    <property type="entry name" value="6hp_glycosidase-like_sf"/>
</dbReference>
<dbReference type="PROSITE" id="PS50005">
    <property type="entry name" value="TPR"/>
    <property type="match status" value="1"/>
</dbReference>
<dbReference type="GO" id="GO:0016757">
    <property type="term" value="F:glycosyltransferase activity"/>
    <property type="evidence" value="ECO:0007669"/>
    <property type="project" value="UniProtKB-ARBA"/>
</dbReference>
<dbReference type="AlphaFoldDB" id="A0A2N3I1M1"/>
<dbReference type="Pfam" id="PF03632">
    <property type="entry name" value="Glyco_hydro_65m"/>
    <property type="match status" value="2"/>
</dbReference>
<feature type="repeat" description="TPR" evidence="1">
    <location>
        <begin position="575"/>
        <end position="608"/>
    </location>
</feature>
<dbReference type="InterPro" id="IPR019734">
    <property type="entry name" value="TPR_rpt"/>
</dbReference>
<organism evidence="5 6">
    <name type="scientific">Labilibaculum filiforme</name>
    <dbReference type="NCBI Taxonomy" id="1940526"/>
    <lineage>
        <taxon>Bacteria</taxon>
        <taxon>Pseudomonadati</taxon>
        <taxon>Bacteroidota</taxon>
        <taxon>Bacteroidia</taxon>
        <taxon>Marinilabiliales</taxon>
        <taxon>Marinifilaceae</taxon>
        <taxon>Labilibaculum</taxon>
    </lineage>
</organism>
<feature type="domain" description="Glycoside hydrolase family 65 central catalytic" evidence="3">
    <location>
        <begin position="309"/>
        <end position="504"/>
    </location>
</feature>
<sequence>MVQLKKIIYILVLFSCSLKPVQAQDLNKSPWQIATADFSNYTGISLANGRIGILPSAEPGKTKAIILNNVYDKESEFGVSKVLLGINFANLQIVIQQDTLSLENCSNWQQVLDMEKASFTTTCRFKEYADISFTLYALRGMPYSGMVDVAIKVLRKDISLQVAGQINCPSNYKNVQSSYRILRDLDARMPILQTTAESPFGKHQLATTATFIFQEERPLLVPKLADTLNAQLSFIKSLKADENYHFAWSGAVCSSQDFTDPKNESERMVIFQLLGNKQAVIDRHIELWAELWKGDIEIEGDLESQRDIRLALYHLYSFAREGSNLSIAPMGLSAQGYNGHIFWDTELWMFPPLLVFNQAIAKSVLNYRFDRLEMAKKKAQNYGYKGAMFPWESDDTGEEATPTWALTGTFEHHITADIGIAFWNYYQITKDKRWLQETGYPVLKEVADFWLSRAIANSDGTYSINNVVGANEFYHHANDNAFTNGSAKTALQFALKATLVLKEKGNLLWQDVADGLVFNHFTSGVTKENSEYNGEIIKQVDVNLLAYPLNVITDSKSILQDLEYYEPKIAPEGPAMSHSVLGVLYARLGEPEKAFKLFKKSYEPNKRAPFGALSESAFSNNPYFATGAGGMLQTVLFGFGGLHITENGIVQKNPCLPKQWKKLTIKGLGPDSKTFVIDGK</sequence>
<dbReference type="PANTHER" id="PTHR11051">
    <property type="entry name" value="GLYCOSYL HYDROLASE-RELATED"/>
    <property type="match status" value="1"/>
</dbReference>